<evidence type="ECO:0008006" key="5">
    <source>
        <dbReference type="Google" id="ProtNLM"/>
    </source>
</evidence>
<feature type="transmembrane region" description="Helical" evidence="2">
    <location>
        <begin position="9"/>
        <end position="29"/>
    </location>
</feature>
<gene>
    <name evidence="3" type="ORF">OMP38_26825</name>
</gene>
<dbReference type="Proteomes" id="UP001153387">
    <property type="component" value="Unassembled WGS sequence"/>
</dbReference>
<evidence type="ECO:0000313" key="4">
    <source>
        <dbReference type="Proteomes" id="UP001153387"/>
    </source>
</evidence>
<protein>
    <recommendedName>
        <fullName evidence="5">DUF4328 domain-containing protein</fullName>
    </recommendedName>
</protein>
<keyword evidence="2" id="KW-1133">Transmembrane helix</keyword>
<feature type="transmembrane region" description="Helical" evidence="2">
    <location>
        <begin position="124"/>
        <end position="142"/>
    </location>
</feature>
<keyword evidence="2" id="KW-0812">Transmembrane</keyword>
<dbReference type="EMBL" id="JAPDHZ010000006">
    <property type="protein sequence ID" value="MDG0794034.1"/>
    <property type="molecule type" value="Genomic_DNA"/>
</dbReference>
<keyword evidence="4" id="KW-1185">Reference proteome</keyword>
<comment type="caution">
    <text evidence="3">The sequence shown here is derived from an EMBL/GenBank/DDBJ whole genome shotgun (WGS) entry which is preliminary data.</text>
</comment>
<dbReference type="RefSeq" id="WP_277567810.1">
    <property type="nucleotide sequence ID" value="NZ_JAPDHZ010000006.1"/>
</dbReference>
<feature type="compositionally biased region" description="Polar residues" evidence="1">
    <location>
        <begin position="217"/>
        <end position="228"/>
    </location>
</feature>
<evidence type="ECO:0000313" key="3">
    <source>
        <dbReference type="EMBL" id="MDG0794034.1"/>
    </source>
</evidence>
<evidence type="ECO:0000256" key="2">
    <source>
        <dbReference type="SAM" id="Phobius"/>
    </source>
</evidence>
<keyword evidence="2" id="KW-0472">Membrane</keyword>
<sequence length="228" mass="25413">MLSNLLKILLWVLVALGAASFLAIVIFWIDVDVFIEHVYPLAGIILDISSAYLYYIDVVIYLIWIYRVHMDLNRLYPHYPRTPGGALSCIMVPVYSLYGVPSVYLTIGTHFQTEASKLKKEGRWVSGLAVPLLILLICANILNQSVKRMEEPSTALLFSTTLANLILYVVFLMLCLKISQGLRSVNDSRNENLHASQDAVPTEQADEGAQPVGWTASIENPNATTREA</sequence>
<organism evidence="3 4">
    <name type="scientific">Cohnella ginsengisoli</name>
    <dbReference type="NCBI Taxonomy" id="425004"/>
    <lineage>
        <taxon>Bacteria</taxon>
        <taxon>Bacillati</taxon>
        <taxon>Bacillota</taxon>
        <taxon>Bacilli</taxon>
        <taxon>Bacillales</taxon>
        <taxon>Paenibacillaceae</taxon>
        <taxon>Cohnella</taxon>
    </lineage>
</organism>
<evidence type="ECO:0000256" key="1">
    <source>
        <dbReference type="SAM" id="MobiDB-lite"/>
    </source>
</evidence>
<name>A0A9X4KMA2_9BACL</name>
<feature type="transmembrane region" description="Helical" evidence="2">
    <location>
        <begin position="85"/>
        <end position="104"/>
    </location>
</feature>
<feature type="transmembrane region" description="Helical" evidence="2">
    <location>
        <begin position="154"/>
        <end position="174"/>
    </location>
</feature>
<accession>A0A9X4KMA2</accession>
<reference evidence="3 4" key="1">
    <citation type="submission" date="2022-10" db="EMBL/GenBank/DDBJ databases">
        <title>Comparative genomic analysis of Cohnella hashimotonis sp. nov., isolated from the International Space Station.</title>
        <authorList>
            <person name="Simpson A."/>
            <person name="Venkateswaran K."/>
        </authorList>
    </citation>
    <scope>NUCLEOTIDE SEQUENCE [LARGE SCALE GENOMIC DNA]</scope>
    <source>
        <strain evidence="3 4">DSM 18997</strain>
    </source>
</reference>
<feature type="transmembrane region" description="Helical" evidence="2">
    <location>
        <begin position="41"/>
        <end position="64"/>
    </location>
</feature>
<proteinExistence type="predicted"/>
<feature type="region of interest" description="Disordered" evidence="1">
    <location>
        <begin position="194"/>
        <end position="228"/>
    </location>
</feature>
<dbReference type="AlphaFoldDB" id="A0A9X4KMA2"/>